<dbReference type="EMBL" id="CAKMRJ010004445">
    <property type="protein sequence ID" value="CAH1436933.1"/>
    <property type="molecule type" value="Genomic_DNA"/>
</dbReference>
<gene>
    <name evidence="1" type="ORF">LVIROSA_LOCUS23280</name>
</gene>
<evidence type="ECO:0000313" key="2">
    <source>
        <dbReference type="Proteomes" id="UP001157418"/>
    </source>
</evidence>
<evidence type="ECO:0000313" key="1">
    <source>
        <dbReference type="EMBL" id="CAH1436933.1"/>
    </source>
</evidence>
<proteinExistence type="predicted"/>
<protein>
    <submittedName>
        <fullName evidence="1">Uncharacterized protein</fullName>
    </submittedName>
</protein>
<dbReference type="Proteomes" id="UP001157418">
    <property type="component" value="Unassembled WGS sequence"/>
</dbReference>
<name>A0AAU9NGW2_9ASTR</name>
<dbReference type="AlphaFoldDB" id="A0AAU9NGW2"/>
<organism evidence="1 2">
    <name type="scientific">Lactuca virosa</name>
    <dbReference type="NCBI Taxonomy" id="75947"/>
    <lineage>
        <taxon>Eukaryota</taxon>
        <taxon>Viridiplantae</taxon>
        <taxon>Streptophyta</taxon>
        <taxon>Embryophyta</taxon>
        <taxon>Tracheophyta</taxon>
        <taxon>Spermatophyta</taxon>
        <taxon>Magnoliopsida</taxon>
        <taxon>eudicotyledons</taxon>
        <taxon>Gunneridae</taxon>
        <taxon>Pentapetalae</taxon>
        <taxon>asterids</taxon>
        <taxon>campanulids</taxon>
        <taxon>Asterales</taxon>
        <taxon>Asteraceae</taxon>
        <taxon>Cichorioideae</taxon>
        <taxon>Cichorieae</taxon>
        <taxon>Lactucinae</taxon>
        <taxon>Lactuca</taxon>
    </lineage>
</organism>
<sequence length="130" mass="15471">MTTSPSPHFTFGNPTYKYEDEEPLALTIRLGQCQDIDRWHSRREFLKSYQFSYARLSLKEKMKKGARKIGIRVYKLTLEWPSVFILRCYVPIPCIDEVHDTRQDQMHDDHDVFLEHVSQGLMHRKSLRVS</sequence>
<accession>A0AAU9NGW2</accession>
<reference evidence="1 2" key="1">
    <citation type="submission" date="2022-01" db="EMBL/GenBank/DDBJ databases">
        <authorList>
            <person name="Xiong W."/>
            <person name="Schranz E."/>
        </authorList>
    </citation>
    <scope>NUCLEOTIDE SEQUENCE [LARGE SCALE GENOMIC DNA]</scope>
</reference>
<keyword evidence="2" id="KW-1185">Reference proteome</keyword>
<comment type="caution">
    <text evidence="1">The sequence shown here is derived from an EMBL/GenBank/DDBJ whole genome shotgun (WGS) entry which is preliminary data.</text>
</comment>